<dbReference type="Proteomes" id="UP001300383">
    <property type="component" value="Unassembled WGS sequence"/>
</dbReference>
<proteinExistence type="predicted"/>
<comment type="caution">
    <text evidence="1">The sequence shown here is derived from an EMBL/GenBank/DDBJ whole genome shotgun (WGS) entry which is preliminary data.</text>
</comment>
<accession>A0AAP4BC39</accession>
<gene>
    <name evidence="1" type="ORF">QJ036_05385</name>
</gene>
<reference evidence="1 2" key="1">
    <citation type="submission" date="2023-05" db="EMBL/GenBank/DDBJ databases">
        <title>[ruminococcus] sp. nov., isolated from a pig farm feces dump.</title>
        <authorList>
            <person name="Chang Y.-H."/>
        </authorList>
    </citation>
    <scope>NUCLEOTIDE SEQUENCE [LARGE SCALE GENOMIC DNA]</scope>
    <source>
        <strain evidence="1 2">YH-rum2234</strain>
    </source>
</reference>
<protein>
    <submittedName>
        <fullName evidence="1">Uncharacterized protein</fullName>
    </submittedName>
</protein>
<dbReference type="EMBL" id="JASGBQ010000005">
    <property type="protein sequence ID" value="MDI9241911.1"/>
    <property type="molecule type" value="Genomic_DNA"/>
</dbReference>
<organism evidence="1 2">
    <name type="scientific">Fusibacillus kribbianus</name>
    <dbReference type="NCBI Taxonomy" id="3044208"/>
    <lineage>
        <taxon>Bacteria</taxon>
        <taxon>Bacillati</taxon>
        <taxon>Bacillota</taxon>
        <taxon>Clostridia</taxon>
        <taxon>Lachnospirales</taxon>
        <taxon>Lachnospiraceae</taxon>
        <taxon>Fusibacillus</taxon>
    </lineage>
</organism>
<sequence length="43" mass="5109">MTKEEWIKQYGCVEEDLELSEEDIDITIDLSEVDDECLRRTES</sequence>
<evidence type="ECO:0000313" key="1">
    <source>
        <dbReference type="EMBL" id="MDI9241911.1"/>
    </source>
</evidence>
<dbReference type="AlphaFoldDB" id="A0AAP4BC39"/>
<keyword evidence="2" id="KW-1185">Reference proteome</keyword>
<evidence type="ECO:0000313" key="2">
    <source>
        <dbReference type="Proteomes" id="UP001300383"/>
    </source>
</evidence>
<name>A0AAP4BC39_9FIRM</name>
<dbReference type="RefSeq" id="WP_283230413.1">
    <property type="nucleotide sequence ID" value="NZ_JASGBQ010000005.1"/>
</dbReference>